<dbReference type="InterPro" id="IPR036899">
    <property type="entry name" value="Ribosomal_uL13_sf"/>
</dbReference>
<dbReference type="InterPro" id="IPR005822">
    <property type="entry name" value="Ribosomal_uL13"/>
</dbReference>
<comment type="function">
    <text evidence="4">This protein is one of the early assembly proteins of the 50S ribosomal subunit, although it is not seen to bind rRNA by itself. It is important during the early stages of 50S assembly.</text>
</comment>
<comment type="similarity">
    <text evidence="1 4">Belongs to the universal ribosomal protein uL13 family.</text>
</comment>
<proteinExistence type="inferred from homology"/>
<dbReference type="NCBIfam" id="TIGR01066">
    <property type="entry name" value="rplM_bact"/>
    <property type="match status" value="1"/>
</dbReference>
<dbReference type="GO" id="GO:0005840">
    <property type="term" value="C:ribosome"/>
    <property type="evidence" value="ECO:0007669"/>
    <property type="project" value="UniProtKB-KW"/>
</dbReference>
<dbReference type="InterPro" id="IPR005823">
    <property type="entry name" value="Ribosomal_uL13_bac-type"/>
</dbReference>
<dbReference type="GO" id="GO:0003735">
    <property type="term" value="F:structural constituent of ribosome"/>
    <property type="evidence" value="ECO:0007669"/>
    <property type="project" value="InterPro"/>
</dbReference>
<dbReference type="GO" id="GO:0003729">
    <property type="term" value="F:mRNA binding"/>
    <property type="evidence" value="ECO:0007669"/>
    <property type="project" value="TreeGrafter"/>
</dbReference>
<dbReference type="PANTHER" id="PTHR11545">
    <property type="entry name" value="RIBOSOMAL PROTEIN L13"/>
    <property type="match status" value="1"/>
</dbReference>
<dbReference type="Pfam" id="PF00572">
    <property type="entry name" value="Ribosomal_L13"/>
    <property type="match status" value="1"/>
</dbReference>
<dbReference type="GO" id="GO:1990904">
    <property type="term" value="C:ribonucleoprotein complex"/>
    <property type="evidence" value="ECO:0007669"/>
    <property type="project" value="UniProtKB-KW"/>
</dbReference>
<organism evidence="5 6">
    <name type="scientific">Candidatus Woesebacteria bacterium GW2011_GWF2_46_8</name>
    <dbReference type="NCBI Taxonomy" id="1618604"/>
    <lineage>
        <taxon>Bacteria</taxon>
        <taxon>Candidatus Woeseibacteriota</taxon>
    </lineage>
</organism>
<gene>
    <name evidence="4" type="primary">rplM</name>
    <name evidence="5" type="ORF">UX67_C0040G0009</name>
</gene>
<evidence type="ECO:0000256" key="1">
    <source>
        <dbReference type="ARBA" id="ARBA00006227"/>
    </source>
</evidence>
<dbReference type="SUPFAM" id="SSF52161">
    <property type="entry name" value="Ribosomal protein L13"/>
    <property type="match status" value="1"/>
</dbReference>
<dbReference type="PATRIC" id="fig|1618604.3.peg.487"/>
<protein>
    <recommendedName>
        <fullName evidence="4">Large ribosomal subunit protein uL13</fullName>
    </recommendedName>
</protein>
<name>A0A0G1QQT7_9BACT</name>
<dbReference type="CDD" id="cd00392">
    <property type="entry name" value="Ribosomal_L13"/>
    <property type="match status" value="1"/>
</dbReference>
<dbReference type="GO" id="GO:0017148">
    <property type="term" value="P:negative regulation of translation"/>
    <property type="evidence" value="ECO:0007669"/>
    <property type="project" value="TreeGrafter"/>
</dbReference>
<dbReference type="HAMAP" id="MF_01366">
    <property type="entry name" value="Ribosomal_uL13"/>
    <property type="match status" value="1"/>
</dbReference>
<evidence type="ECO:0000256" key="2">
    <source>
        <dbReference type="ARBA" id="ARBA00022980"/>
    </source>
</evidence>
<sequence>MKTYQPKASEVKRSWHLIDADGVILGRMATEVARLLTGKNKPSFSRHMDMGDYVVVVNAEKVKLSGKKTKQKVYRSHSGYPGGFKEVTFAQMRKEHPERIVGHAVAGMLPDNRLKKDRMARLKVVVGGENPFKDKFNG</sequence>
<dbReference type="Gene3D" id="3.90.1180.10">
    <property type="entry name" value="Ribosomal protein L13"/>
    <property type="match status" value="1"/>
</dbReference>
<dbReference type="AlphaFoldDB" id="A0A0G1QQT7"/>
<comment type="subunit">
    <text evidence="4">Part of the 50S ribosomal subunit.</text>
</comment>
<evidence type="ECO:0000256" key="4">
    <source>
        <dbReference type="HAMAP-Rule" id="MF_01366"/>
    </source>
</evidence>
<keyword evidence="2 4" id="KW-0689">Ribosomal protein</keyword>
<dbReference type="PANTHER" id="PTHR11545:SF2">
    <property type="entry name" value="LARGE RIBOSOMAL SUBUNIT PROTEIN UL13M"/>
    <property type="match status" value="1"/>
</dbReference>
<evidence type="ECO:0000256" key="3">
    <source>
        <dbReference type="ARBA" id="ARBA00023274"/>
    </source>
</evidence>
<evidence type="ECO:0000313" key="5">
    <source>
        <dbReference type="EMBL" id="KKU47371.1"/>
    </source>
</evidence>
<dbReference type="EMBL" id="LCNC01000040">
    <property type="protein sequence ID" value="KKU47371.1"/>
    <property type="molecule type" value="Genomic_DNA"/>
</dbReference>
<comment type="caution">
    <text evidence="5">The sequence shown here is derived from an EMBL/GenBank/DDBJ whole genome shotgun (WGS) entry which is preliminary data.</text>
</comment>
<dbReference type="Proteomes" id="UP000034831">
    <property type="component" value="Unassembled WGS sequence"/>
</dbReference>
<accession>A0A0G1QQT7</accession>
<reference evidence="5 6" key="1">
    <citation type="journal article" date="2015" name="Nature">
        <title>rRNA introns, odd ribosomes, and small enigmatic genomes across a large radiation of phyla.</title>
        <authorList>
            <person name="Brown C.T."/>
            <person name="Hug L.A."/>
            <person name="Thomas B.C."/>
            <person name="Sharon I."/>
            <person name="Castelle C.J."/>
            <person name="Singh A."/>
            <person name="Wilkins M.J."/>
            <person name="Williams K.H."/>
            <person name="Banfield J.F."/>
        </authorList>
    </citation>
    <scope>NUCLEOTIDE SEQUENCE [LARGE SCALE GENOMIC DNA]</scope>
</reference>
<dbReference type="GO" id="GO:0006412">
    <property type="term" value="P:translation"/>
    <property type="evidence" value="ECO:0007669"/>
    <property type="project" value="UniProtKB-UniRule"/>
</dbReference>
<dbReference type="PIRSF" id="PIRSF002181">
    <property type="entry name" value="Ribosomal_L13"/>
    <property type="match status" value="1"/>
</dbReference>
<keyword evidence="3 4" id="KW-0687">Ribonucleoprotein</keyword>
<evidence type="ECO:0000313" key="6">
    <source>
        <dbReference type="Proteomes" id="UP000034831"/>
    </source>
</evidence>